<accession>A0A934QA64</accession>
<comment type="caution">
    <text evidence="4">The sequence shown here is derived from an EMBL/GenBank/DDBJ whole genome shotgun (WGS) entry which is preliminary data.</text>
</comment>
<evidence type="ECO:0000313" key="5">
    <source>
        <dbReference type="Proteomes" id="UP000618733"/>
    </source>
</evidence>
<feature type="compositionally biased region" description="Pro residues" evidence="1">
    <location>
        <begin position="1"/>
        <end position="11"/>
    </location>
</feature>
<keyword evidence="2" id="KW-0812">Transmembrane</keyword>
<sequence length="102" mass="10761">MSAFPPTPPAPEYSQQPYAPQQPVPPTNTLAIVAFVASFFVSLVGIICGHIALGQIKRSGERGRGLALAGTIIGYVILALEVIAVIGVILLVVLLPNYSYSR</sequence>
<feature type="domain" description="DUF4190" evidence="3">
    <location>
        <begin position="31"/>
        <end position="83"/>
    </location>
</feature>
<dbReference type="InterPro" id="IPR025241">
    <property type="entry name" value="DUF4190"/>
</dbReference>
<keyword evidence="5" id="KW-1185">Reference proteome</keyword>
<feature type="transmembrane region" description="Helical" evidence="2">
    <location>
        <begin position="30"/>
        <end position="53"/>
    </location>
</feature>
<protein>
    <submittedName>
        <fullName evidence="4">DUF4190 domain-containing protein</fullName>
    </submittedName>
</protein>
<feature type="transmembrane region" description="Helical" evidence="2">
    <location>
        <begin position="65"/>
        <end position="95"/>
    </location>
</feature>
<evidence type="ECO:0000259" key="3">
    <source>
        <dbReference type="Pfam" id="PF13828"/>
    </source>
</evidence>
<reference evidence="4" key="1">
    <citation type="submission" date="2020-12" db="EMBL/GenBank/DDBJ databases">
        <title>Leucobacter sp. CAS2, isolated from Chromium sludge.</title>
        <authorList>
            <person name="Xu Z."/>
        </authorList>
    </citation>
    <scope>NUCLEOTIDE SEQUENCE</scope>
    <source>
        <strain evidence="4">CSA2</strain>
    </source>
</reference>
<dbReference type="AlphaFoldDB" id="A0A934QA64"/>
<evidence type="ECO:0000256" key="2">
    <source>
        <dbReference type="SAM" id="Phobius"/>
    </source>
</evidence>
<dbReference type="Pfam" id="PF13828">
    <property type="entry name" value="DUF4190"/>
    <property type="match status" value="1"/>
</dbReference>
<evidence type="ECO:0000313" key="4">
    <source>
        <dbReference type="EMBL" id="MBK0420623.1"/>
    </source>
</evidence>
<keyword evidence="2" id="KW-0472">Membrane</keyword>
<evidence type="ECO:0000256" key="1">
    <source>
        <dbReference type="SAM" id="MobiDB-lite"/>
    </source>
</evidence>
<dbReference type="EMBL" id="JAEHOI010000001">
    <property type="protein sequence ID" value="MBK0420623.1"/>
    <property type="molecule type" value="Genomic_DNA"/>
</dbReference>
<organism evidence="4 5">
    <name type="scientific">Leucobacter edaphi</name>
    <dbReference type="NCBI Taxonomy" id="2796472"/>
    <lineage>
        <taxon>Bacteria</taxon>
        <taxon>Bacillati</taxon>
        <taxon>Actinomycetota</taxon>
        <taxon>Actinomycetes</taxon>
        <taxon>Micrococcales</taxon>
        <taxon>Microbacteriaceae</taxon>
        <taxon>Leucobacter</taxon>
    </lineage>
</organism>
<gene>
    <name evidence="4" type="ORF">JD292_00825</name>
</gene>
<dbReference type="RefSeq" id="WP_200130835.1">
    <property type="nucleotide sequence ID" value="NZ_JAEHOI010000001.1"/>
</dbReference>
<dbReference type="Proteomes" id="UP000618733">
    <property type="component" value="Unassembled WGS sequence"/>
</dbReference>
<name>A0A934QA64_9MICO</name>
<keyword evidence="2" id="KW-1133">Transmembrane helix</keyword>
<feature type="region of interest" description="Disordered" evidence="1">
    <location>
        <begin position="1"/>
        <end position="22"/>
    </location>
</feature>
<proteinExistence type="predicted"/>